<feature type="domain" description="Glycosyltransferase subfamily 4-like N-terminal" evidence="2">
    <location>
        <begin position="15"/>
        <end position="174"/>
    </location>
</feature>
<dbReference type="Proteomes" id="UP000276588">
    <property type="component" value="Unassembled WGS sequence"/>
</dbReference>
<dbReference type="Pfam" id="PF00534">
    <property type="entry name" value="Glycos_transf_1"/>
    <property type="match status" value="1"/>
</dbReference>
<dbReference type="RefSeq" id="WP_120103344.1">
    <property type="nucleotide sequence ID" value="NZ_QKNY01000018.1"/>
</dbReference>
<evidence type="ECO:0000259" key="2">
    <source>
        <dbReference type="Pfam" id="PF13439"/>
    </source>
</evidence>
<dbReference type="PANTHER" id="PTHR45947:SF3">
    <property type="entry name" value="SULFOQUINOVOSYL TRANSFERASE SQD2"/>
    <property type="match status" value="1"/>
</dbReference>
<keyword evidence="3" id="KW-0808">Transferase</keyword>
<accession>A0A3A6PYS5</accession>
<dbReference type="Gene3D" id="3.40.50.2000">
    <property type="entry name" value="Glycogen Phosphorylase B"/>
    <property type="match status" value="2"/>
</dbReference>
<evidence type="ECO:0000259" key="1">
    <source>
        <dbReference type="Pfam" id="PF00534"/>
    </source>
</evidence>
<dbReference type="SUPFAM" id="SSF53756">
    <property type="entry name" value="UDP-Glycosyltransferase/glycogen phosphorylase"/>
    <property type="match status" value="1"/>
</dbReference>
<dbReference type="CDD" id="cd03801">
    <property type="entry name" value="GT4_PimA-like"/>
    <property type="match status" value="1"/>
</dbReference>
<protein>
    <submittedName>
        <fullName evidence="3">Glycosyltransferase family 1 protein</fullName>
    </submittedName>
</protein>
<organism evidence="3 4">
    <name type="scientific">Halonotius aquaticus</name>
    <dbReference type="NCBI Taxonomy" id="2216978"/>
    <lineage>
        <taxon>Archaea</taxon>
        <taxon>Methanobacteriati</taxon>
        <taxon>Methanobacteriota</taxon>
        <taxon>Stenosarchaea group</taxon>
        <taxon>Halobacteria</taxon>
        <taxon>Halobacteriales</taxon>
        <taxon>Haloferacaceae</taxon>
        <taxon>Halonotius</taxon>
    </lineage>
</organism>
<dbReference type="OrthoDB" id="132546at2157"/>
<dbReference type="Pfam" id="PF13439">
    <property type="entry name" value="Glyco_transf_4"/>
    <property type="match status" value="1"/>
</dbReference>
<dbReference type="AlphaFoldDB" id="A0A3A6PYS5"/>
<feature type="domain" description="Glycosyl transferase family 1" evidence="1">
    <location>
        <begin position="175"/>
        <end position="312"/>
    </location>
</feature>
<sequence length="348" mass="37372">MHIGFVTSQYCPHTGGVETHVEQLATRLVDRGHTVTVIASDAASGLAETTVRDGVFVRRFTPVGPTDAFHLAVGIAPLVRRSEFDIVHAHNYHSFPFALGTLGSRVPVVCTPHYHGGSADSLRDRLLSLYRPVGRVVFGKAAAVVAVSTWERDQLAADFDVGSTVIPNGIDVDRFQSVTPVDNTDPTLLTVGRLVEYKGVQHVIRALIDLPEYRLRVAGDGPYRDALEACARAEGVDDRVEFLGYVPDSELAQQYASANVFVSMSSVEAAGITVGEALAAGTPAVVRPSKGLRDWARRDDCVSADPASLADAVGRAQPLSAPNEPLPTWDQAVDDLEFIYQNAVESAD</sequence>
<dbReference type="InterPro" id="IPR028098">
    <property type="entry name" value="Glyco_trans_4-like_N"/>
</dbReference>
<dbReference type="InterPro" id="IPR050194">
    <property type="entry name" value="Glycosyltransferase_grp1"/>
</dbReference>
<evidence type="ECO:0000313" key="4">
    <source>
        <dbReference type="Proteomes" id="UP000276588"/>
    </source>
</evidence>
<evidence type="ECO:0000313" key="3">
    <source>
        <dbReference type="EMBL" id="RJX42033.1"/>
    </source>
</evidence>
<gene>
    <name evidence="3" type="ORF">DM826_10265</name>
</gene>
<dbReference type="GO" id="GO:0016757">
    <property type="term" value="F:glycosyltransferase activity"/>
    <property type="evidence" value="ECO:0007669"/>
    <property type="project" value="InterPro"/>
</dbReference>
<dbReference type="InterPro" id="IPR001296">
    <property type="entry name" value="Glyco_trans_1"/>
</dbReference>
<name>A0A3A6PYS5_9EURY</name>
<reference evidence="3 4" key="1">
    <citation type="submission" date="2018-06" db="EMBL/GenBank/DDBJ databases">
        <title>Halonotius sp. F13-13 a new haloarchaeeon isolated from a solar saltern from Isla Cristina, Huelva, Spain.</title>
        <authorList>
            <person name="Duran-Viseras A."/>
            <person name="Sanchez-Porro C."/>
            <person name="Ventosa A."/>
        </authorList>
    </citation>
    <scope>NUCLEOTIDE SEQUENCE [LARGE SCALE GENOMIC DNA]</scope>
    <source>
        <strain evidence="3 4">F13-13</strain>
    </source>
</reference>
<dbReference type="PANTHER" id="PTHR45947">
    <property type="entry name" value="SULFOQUINOVOSYL TRANSFERASE SQD2"/>
    <property type="match status" value="1"/>
</dbReference>
<comment type="caution">
    <text evidence="3">The sequence shown here is derived from an EMBL/GenBank/DDBJ whole genome shotgun (WGS) entry which is preliminary data.</text>
</comment>
<dbReference type="EMBL" id="QKNY01000018">
    <property type="protein sequence ID" value="RJX42033.1"/>
    <property type="molecule type" value="Genomic_DNA"/>
</dbReference>
<proteinExistence type="predicted"/>
<keyword evidence="4" id="KW-1185">Reference proteome</keyword>